<dbReference type="InParanoid" id="A0A067QX42"/>
<keyword evidence="1" id="KW-0732">Signal</keyword>
<protein>
    <recommendedName>
        <fullName evidence="4">Secreted protein</fullName>
    </recommendedName>
</protein>
<sequence>MAHYLTVDAAVRLITLLMLHFSGEAESKLHQEMRRTRGIASHSMPFAVLTSNSGIERNVNRWTHLHRKRRHELQISADRPRRFNRCGLVVTYRRFLRQIKSRTFIM</sequence>
<proteinExistence type="predicted"/>
<keyword evidence="3" id="KW-1185">Reference proteome</keyword>
<evidence type="ECO:0008006" key="4">
    <source>
        <dbReference type="Google" id="ProtNLM"/>
    </source>
</evidence>
<evidence type="ECO:0000313" key="3">
    <source>
        <dbReference type="Proteomes" id="UP000027135"/>
    </source>
</evidence>
<name>A0A067QX42_ZOONE</name>
<feature type="signal peptide" evidence="1">
    <location>
        <begin position="1"/>
        <end position="25"/>
    </location>
</feature>
<feature type="chain" id="PRO_5001644516" description="Secreted protein" evidence="1">
    <location>
        <begin position="26"/>
        <end position="106"/>
    </location>
</feature>
<accession>A0A067QX42</accession>
<dbReference type="Proteomes" id="UP000027135">
    <property type="component" value="Unassembled WGS sequence"/>
</dbReference>
<reference evidence="2 3" key="1">
    <citation type="journal article" date="2014" name="Nat. Commun.">
        <title>Molecular traces of alternative social organization in a termite genome.</title>
        <authorList>
            <person name="Terrapon N."/>
            <person name="Li C."/>
            <person name="Robertson H.M."/>
            <person name="Ji L."/>
            <person name="Meng X."/>
            <person name="Booth W."/>
            <person name="Chen Z."/>
            <person name="Childers C.P."/>
            <person name="Glastad K.M."/>
            <person name="Gokhale K."/>
            <person name="Gowin J."/>
            <person name="Gronenberg W."/>
            <person name="Hermansen R.A."/>
            <person name="Hu H."/>
            <person name="Hunt B.G."/>
            <person name="Huylmans A.K."/>
            <person name="Khalil S.M."/>
            <person name="Mitchell R.D."/>
            <person name="Munoz-Torres M.C."/>
            <person name="Mustard J.A."/>
            <person name="Pan H."/>
            <person name="Reese J.T."/>
            <person name="Scharf M.E."/>
            <person name="Sun F."/>
            <person name="Vogel H."/>
            <person name="Xiao J."/>
            <person name="Yang W."/>
            <person name="Yang Z."/>
            <person name="Yang Z."/>
            <person name="Zhou J."/>
            <person name="Zhu J."/>
            <person name="Brent C.S."/>
            <person name="Elsik C.G."/>
            <person name="Goodisman M.A."/>
            <person name="Liberles D.A."/>
            <person name="Roe R.M."/>
            <person name="Vargo E.L."/>
            <person name="Vilcinskas A."/>
            <person name="Wang J."/>
            <person name="Bornberg-Bauer E."/>
            <person name="Korb J."/>
            <person name="Zhang G."/>
            <person name="Liebig J."/>
        </authorList>
    </citation>
    <scope>NUCLEOTIDE SEQUENCE [LARGE SCALE GENOMIC DNA]</scope>
    <source>
        <tissue evidence="2">Whole organism</tissue>
    </source>
</reference>
<gene>
    <name evidence="2" type="ORF">L798_01021</name>
</gene>
<dbReference type="EMBL" id="KK853254">
    <property type="protein sequence ID" value="KDR09286.1"/>
    <property type="molecule type" value="Genomic_DNA"/>
</dbReference>
<evidence type="ECO:0000256" key="1">
    <source>
        <dbReference type="SAM" id="SignalP"/>
    </source>
</evidence>
<evidence type="ECO:0000313" key="2">
    <source>
        <dbReference type="EMBL" id="KDR09286.1"/>
    </source>
</evidence>
<dbReference type="AlphaFoldDB" id="A0A067QX42"/>
<organism evidence="2 3">
    <name type="scientific">Zootermopsis nevadensis</name>
    <name type="common">Dampwood termite</name>
    <dbReference type="NCBI Taxonomy" id="136037"/>
    <lineage>
        <taxon>Eukaryota</taxon>
        <taxon>Metazoa</taxon>
        <taxon>Ecdysozoa</taxon>
        <taxon>Arthropoda</taxon>
        <taxon>Hexapoda</taxon>
        <taxon>Insecta</taxon>
        <taxon>Pterygota</taxon>
        <taxon>Neoptera</taxon>
        <taxon>Polyneoptera</taxon>
        <taxon>Dictyoptera</taxon>
        <taxon>Blattodea</taxon>
        <taxon>Blattoidea</taxon>
        <taxon>Termitoidae</taxon>
        <taxon>Termopsidae</taxon>
        <taxon>Zootermopsis</taxon>
    </lineage>
</organism>